<reference evidence="4" key="1">
    <citation type="submission" date="2025-08" db="UniProtKB">
        <authorList>
            <consortium name="RefSeq"/>
        </authorList>
    </citation>
    <scope>IDENTIFICATION</scope>
    <source>
        <strain evidence="4">MV-25-SWS-2005</strain>
        <tissue evidence="4">Whole body</tissue>
    </source>
</reference>
<keyword evidence="2" id="KW-1133">Transmembrane helix</keyword>
<keyword evidence="2" id="KW-0472">Membrane</keyword>
<feature type="transmembrane region" description="Helical" evidence="2">
    <location>
        <begin position="298"/>
        <end position="317"/>
    </location>
</feature>
<feature type="transmembrane region" description="Helical" evidence="2">
    <location>
        <begin position="329"/>
        <end position="350"/>
    </location>
</feature>
<proteinExistence type="predicted"/>
<evidence type="ECO:0000256" key="2">
    <source>
        <dbReference type="SAM" id="Phobius"/>
    </source>
</evidence>
<dbReference type="InParanoid" id="A0A6I8UZ78"/>
<sequence>MEMTRLMDPSSFPINNQRKPLGETPSFPPVMWHKVEYQRQRKRPTHVGYRVFLQATAWLLYGIAYGCNFFRAKWNPCAGRLEERQYNRIVYKLIIILKIVLVASQYLVYFVMLLAVYIHYSLVEKSSAQNFVMGTFSQGIEYNVFRRLVIFLHLKRDRIFVRQTVNEILRISEEIEQKFGLIYHCDASLLGVYFLKLFLLYVHISSYLYKSYFLLINLLYWMLLEYCFMGWFLYQQLLLNWYRNITTFLQRFIDDHKDRQGILGRYHRRLFWLFELHLRINNLHRSINDSLSWLSTSIYLMIFVCSFRLELLIECIMFGEDELENKLYIIADGCLGPVFIPLLYVLLIGLCTDRLRDAELVMQQQIVIIHGLYIRKAPSRTQAIKLLYNEHTSLIIHQKLEPLQNLIILGTTCDRGFAFDYLLTAILTALSFIQYTLSCGDYPINECATHK</sequence>
<organism evidence="3 4">
    <name type="scientific">Drosophila pseudoobscura pseudoobscura</name>
    <name type="common">Fruit fly</name>
    <dbReference type="NCBI Taxonomy" id="46245"/>
    <lineage>
        <taxon>Eukaryota</taxon>
        <taxon>Metazoa</taxon>
        <taxon>Ecdysozoa</taxon>
        <taxon>Arthropoda</taxon>
        <taxon>Hexapoda</taxon>
        <taxon>Insecta</taxon>
        <taxon>Pterygota</taxon>
        <taxon>Neoptera</taxon>
        <taxon>Endopterygota</taxon>
        <taxon>Diptera</taxon>
        <taxon>Brachycera</taxon>
        <taxon>Muscomorpha</taxon>
        <taxon>Ephydroidea</taxon>
        <taxon>Drosophilidae</taxon>
        <taxon>Drosophila</taxon>
        <taxon>Sophophora</taxon>
    </lineage>
</organism>
<evidence type="ECO:0000256" key="1">
    <source>
        <dbReference type="SAM" id="MobiDB-lite"/>
    </source>
</evidence>
<feature type="transmembrane region" description="Helical" evidence="2">
    <location>
        <begin position="51"/>
        <end position="70"/>
    </location>
</feature>
<keyword evidence="3" id="KW-1185">Reference proteome</keyword>
<dbReference type="RefSeq" id="XP_002133357.2">
    <property type="nucleotide sequence ID" value="XM_002133321.3"/>
</dbReference>
<name>A0A6I8UZ78_DROPS</name>
<dbReference type="AlphaFoldDB" id="A0A6I8UZ78"/>
<protein>
    <submittedName>
        <fullName evidence="4">Uncharacterized protein CG1339</fullName>
    </submittedName>
</protein>
<feature type="transmembrane region" description="Helical" evidence="2">
    <location>
        <begin position="181"/>
        <end position="202"/>
    </location>
</feature>
<accession>A0A6I8UZ78</accession>
<evidence type="ECO:0000313" key="4">
    <source>
        <dbReference type="RefSeq" id="XP_002133357.2"/>
    </source>
</evidence>
<feature type="region of interest" description="Disordered" evidence="1">
    <location>
        <begin position="1"/>
        <end position="23"/>
    </location>
</feature>
<dbReference type="KEGG" id="dpo:6902423"/>
<feature type="transmembrane region" description="Helical" evidence="2">
    <location>
        <begin position="90"/>
        <end position="118"/>
    </location>
</feature>
<keyword evidence="2" id="KW-0812">Transmembrane</keyword>
<feature type="transmembrane region" description="Helical" evidence="2">
    <location>
        <begin position="214"/>
        <end position="234"/>
    </location>
</feature>
<gene>
    <name evidence="4" type="primary">Grl43a</name>
</gene>
<dbReference type="Proteomes" id="UP000001819">
    <property type="component" value="Chromosome 4"/>
</dbReference>
<evidence type="ECO:0000313" key="3">
    <source>
        <dbReference type="Proteomes" id="UP000001819"/>
    </source>
</evidence>